<organism evidence="6 7">
    <name type="scientific">Staphylococcus felis</name>
    <dbReference type="NCBI Taxonomy" id="46127"/>
    <lineage>
        <taxon>Bacteria</taxon>
        <taxon>Bacillati</taxon>
        <taxon>Bacillota</taxon>
        <taxon>Bacilli</taxon>
        <taxon>Bacillales</taxon>
        <taxon>Staphylococcaceae</taxon>
        <taxon>Staphylococcus</taxon>
    </lineage>
</organism>
<protein>
    <submittedName>
        <fullName evidence="6">Crp/Fnr family transcriptional regulator</fullName>
    </submittedName>
</protein>
<dbReference type="Proteomes" id="UP000256562">
    <property type="component" value="Unassembled WGS sequence"/>
</dbReference>
<evidence type="ECO:0000256" key="4">
    <source>
        <dbReference type="ARBA" id="ARBA00023163"/>
    </source>
</evidence>
<dbReference type="GO" id="GO:0006355">
    <property type="term" value="P:regulation of DNA-templated transcription"/>
    <property type="evidence" value="ECO:0007669"/>
    <property type="project" value="InterPro"/>
</dbReference>
<dbReference type="InterPro" id="IPR018490">
    <property type="entry name" value="cNMP-bd_dom_sf"/>
</dbReference>
<gene>
    <name evidence="6" type="ORF">DOS83_12460</name>
</gene>
<keyword evidence="3" id="KW-0010">Activator</keyword>
<evidence type="ECO:0000313" key="6">
    <source>
        <dbReference type="EMBL" id="REH90376.1"/>
    </source>
</evidence>
<dbReference type="InterPro" id="IPR036390">
    <property type="entry name" value="WH_DNA-bd_sf"/>
</dbReference>
<dbReference type="SUPFAM" id="SSF51206">
    <property type="entry name" value="cAMP-binding domain-like"/>
    <property type="match status" value="1"/>
</dbReference>
<evidence type="ECO:0000259" key="5">
    <source>
        <dbReference type="PROSITE" id="PS51063"/>
    </source>
</evidence>
<reference evidence="6 7" key="1">
    <citation type="journal article" date="2018" name="Vet. Microbiol.">
        <title>Characterisation of Staphylococcus felis isolated from cats using whole genome sequencing.</title>
        <authorList>
            <person name="Worthing K."/>
            <person name="Pang S."/>
            <person name="Trott D.J."/>
            <person name="Abraham S."/>
            <person name="Coombs G.W."/>
            <person name="Jordan D."/>
            <person name="McIntyre L."/>
            <person name="Davies M.R."/>
            <person name="Norris J."/>
        </authorList>
    </citation>
    <scope>NUCLEOTIDE SEQUENCE [LARGE SCALE GENOMIC DNA]</scope>
    <source>
        <strain evidence="6 7">F9</strain>
    </source>
</reference>
<accession>A0A3E0ILF1</accession>
<evidence type="ECO:0000256" key="1">
    <source>
        <dbReference type="ARBA" id="ARBA00023015"/>
    </source>
</evidence>
<keyword evidence="2" id="KW-0238">DNA-binding</keyword>
<dbReference type="Gene3D" id="1.10.10.10">
    <property type="entry name" value="Winged helix-like DNA-binding domain superfamily/Winged helix DNA-binding domain"/>
    <property type="match status" value="1"/>
</dbReference>
<evidence type="ECO:0000313" key="7">
    <source>
        <dbReference type="Proteomes" id="UP000256562"/>
    </source>
</evidence>
<name>A0A3E0ILF1_9STAP</name>
<keyword evidence="4" id="KW-0804">Transcription</keyword>
<dbReference type="SUPFAM" id="SSF46785">
    <property type="entry name" value="Winged helix' DNA-binding domain"/>
    <property type="match status" value="1"/>
</dbReference>
<dbReference type="Gene3D" id="2.60.120.10">
    <property type="entry name" value="Jelly Rolls"/>
    <property type="match status" value="1"/>
</dbReference>
<dbReference type="EMBL" id="QKXQ01000615">
    <property type="protein sequence ID" value="REH90376.1"/>
    <property type="molecule type" value="Genomic_DNA"/>
</dbReference>
<dbReference type="InterPro" id="IPR012318">
    <property type="entry name" value="HTH_CRP"/>
</dbReference>
<comment type="caution">
    <text evidence="6">The sequence shown here is derived from an EMBL/GenBank/DDBJ whole genome shotgun (WGS) entry which is preliminary data.</text>
</comment>
<evidence type="ECO:0000256" key="2">
    <source>
        <dbReference type="ARBA" id="ARBA00023125"/>
    </source>
</evidence>
<dbReference type="AlphaFoldDB" id="A0A3E0ILF1"/>
<dbReference type="InterPro" id="IPR036388">
    <property type="entry name" value="WH-like_DNA-bd_sf"/>
</dbReference>
<keyword evidence="1" id="KW-0805">Transcription regulation</keyword>
<sequence>MTYHNSTLNQTEFDIAVQTFAHHLNISTSKLNAFKEELTLRAYKRGQVIYYDTLDTTHLKFLVRGLITRESYSNTGESYLWMNREPQLFPIEQLFNATQTHEMCTAFHDCLVLCIPKYLLESLCMKDHHLFIRIYELLTLNMKQHIYHNMILTCKTAKDKVIYLINHICENIGIETDAFYEVPASITIQSLGDMAGLSRETVSHIIHDLTTENLVYKDPEHWIISKQLLHSSL</sequence>
<feature type="domain" description="HTH crp-type" evidence="5">
    <location>
        <begin position="155"/>
        <end position="227"/>
    </location>
</feature>
<dbReference type="GO" id="GO:0003677">
    <property type="term" value="F:DNA binding"/>
    <property type="evidence" value="ECO:0007669"/>
    <property type="project" value="UniProtKB-KW"/>
</dbReference>
<evidence type="ECO:0000256" key="3">
    <source>
        <dbReference type="ARBA" id="ARBA00023159"/>
    </source>
</evidence>
<dbReference type="PROSITE" id="PS51063">
    <property type="entry name" value="HTH_CRP_2"/>
    <property type="match status" value="1"/>
</dbReference>
<dbReference type="RefSeq" id="WP_116095262.1">
    <property type="nucleotide sequence ID" value="NZ_CP014834.2"/>
</dbReference>
<dbReference type="InterPro" id="IPR014710">
    <property type="entry name" value="RmlC-like_jellyroll"/>
</dbReference>
<dbReference type="OrthoDB" id="2397993at2"/>
<proteinExistence type="predicted"/>